<comment type="caution">
    <text evidence="1">The sequence shown here is derived from an EMBL/GenBank/DDBJ whole genome shotgun (WGS) entry which is preliminary data.</text>
</comment>
<dbReference type="InterPro" id="IPR025990">
    <property type="entry name" value="zinc_ribbon_bacterial"/>
</dbReference>
<reference evidence="1 2" key="1">
    <citation type="submission" date="2021-02" db="EMBL/GenBank/DDBJ databases">
        <title>Taxonomically Unique Crown Gall-Associated Xanthomonas Stains Have Deficiency in Virulence Repertories.</title>
        <authorList>
            <person name="Mafakheri H."/>
            <person name="Taghavi S.M."/>
            <person name="Dimkic I."/>
            <person name="Nemanja K."/>
            <person name="Osdaghi E."/>
        </authorList>
    </citation>
    <scope>NUCLEOTIDE SEQUENCE [LARGE SCALE GENOMIC DNA]</scope>
    <source>
        <strain evidence="1 2">FX4</strain>
    </source>
</reference>
<evidence type="ECO:0000313" key="2">
    <source>
        <dbReference type="Proteomes" id="UP000695802"/>
    </source>
</evidence>
<gene>
    <name evidence="1" type="ORF">JR064_11620</name>
</gene>
<dbReference type="Pfam" id="PF14255">
    <property type="entry name" value="Zn_ribbon_21"/>
    <property type="match status" value="1"/>
</dbReference>
<dbReference type="InterPro" id="IPR017143">
    <property type="entry name" value="UCP037225"/>
</dbReference>
<accession>A0ABS3B2S6</accession>
<dbReference type="RefSeq" id="WP_179567802.1">
    <property type="nucleotide sequence ID" value="NZ_JAFIWB010000011.1"/>
</dbReference>
<dbReference type="PIRSF" id="PIRSF037225">
    <property type="entry name" value="UCP037225"/>
    <property type="match status" value="1"/>
</dbReference>
<proteinExistence type="predicted"/>
<evidence type="ECO:0000313" key="1">
    <source>
        <dbReference type="EMBL" id="MBN6102817.1"/>
    </source>
</evidence>
<protein>
    <submittedName>
        <fullName evidence="1">CPXCG motif-containing cysteine-rich protein</fullName>
    </submittedName>
</protein>
<keyword evidence="2" id="KW-1185">Reference proteome</keyword>
<name>A0ABS3B2S6_9XANT</name>
<dbReference type="Proteomes" id="UP000695802">
    <property type="component" value="Unassembled WGS sequence"/>
</dbReference>
<organism evidence="1 2">
    <name type="scientific">Xanthomonas bonasiae</name>
    <dbReference type="NCBI Taxonomy" id="2810351"/>
    <lineage>
        <taxon>Bacteria</taxon>
        <taxon>Pseudomonadati</taxon>
        <taxon>Pseudomonadota</taxon>
        <taxon>Gammaproteobacteria</taxon>
        <taxon>Lysobacterales</taxon>
        <taxon>Lysobacteraceae</taxon>
        <taxon>Xanthomonas</taxon>
    </lineage>
</organism>
<dbReference type="EMBL" id="JAFIWB010000011">
    <property type="protein sequence ID" value="MBN6102817.1"/>
    <property type="molecule type" value="Genomic_DNA"/>
</dbReference>
<sequence>MSGMQQSFIDLQCPYCGEWIDLALDPSVEAQQYVEDCQVCCRPMLVTVRWDEDGAPVVSATAENEG</sequence>